<evidence type="ECO:0000256" key="1">
    <source>
        <dbReference type="SAM" id="Phobius"/>
    </source>
</evidence>
<name>A0A5J4Z0B4_PORPP</name>
<keyword evidence="1" id="KW-1133">Transmembrane helix</keyword>
<comment type="caution">
    <text evidence="2">The sequence shown here is derived from an EMBL/GenBank/DDBJ whole genome shotgun (WGS) entry which is preliminary data.</text>
</comment>
<evidence type="ECO:0000313" key="2">
    <source>
        <dbReference type="EMBL" id="KAA8496263.1"/>
    </source>
</evidence>
<evidence type="ECO:0000313" key="3">
    <source>
        <dbReference type="Proteomes" id="UP000324585"/>
    </source>
</evidence>
<dbReference type="Proteomes" id="UP000324585">
    <property type="component" value="Unassembled WGS sequence"/>
</dbReference>
<reference evidence="3" key="1">
    <citation type="journal article" date="2019" name="Nat. Commun.">
        <title>Expansion of phycobilisome linker gene families in mesophilic red algae.</title>
        <authorList>
            <person name="Lee J."/>
            <person name="Kim D."/>
            <person name="Bhattacharya D."/>
            <person name="Yoon H.S."/>
        </authorList>
    </citation>
    <scope>NUCLEOTIDE SEQUENCE [LARGE SCALE GENOMIC DNA]</scope>
    <source>
        <strain evidence="3">CCMP 1328</strain>
    </source>
</reference>
<accession>A0A5J4Z0B4</accession>
<keyword evidence="1" id="KW-0812">Transmembrane</keyword>
<dbReference type="AlphaFoldDB" id="A0A5J4Z0B4"/>
<keyword evidence="3" id="KW-1185">Reference proteome</keyword>
<feature type="transmembrane region" description="Helical" evidence="1">
    <location>
        <begin position="27"/>
        <end position="47"/>
    </location>
</feature>
<sequence>MRCVKLQYMRVSLLRGKASAAKTLSRVMVPVVAVAVATMLMAQILAFRTKVRIRQGYVLGFSRMEECCAYGVSYNSILPLSRFAELENRNLALRQTCDPARAKLYGKALKFSVAENQR</sequence>
<gene>
    <name evidence="2" type="ORF">FVE85_2418</name>
</gene>
<organism evidence="2 3">
    <name type="scientific">Porphyridium purpureum</name>
    <name type="common">Red alga</name>
    <name type="synonym">Porphyridium cruentum</name>
    <dbReference type="NCBI Taxonomy" id="35688"/>
    <lineage>
        <taxon>Eukaryota</taxon>
        <taxon>Rhodophyta</taxon>
        <taxon>Bangiophyceae</taxon>
        <taxon>Porphyridiales</taxon>
        <taxon>Porphyridiaceae</taxon>
        <taxon>Porphyridium</taxon>
    </lineage>
</organism>
<protein>
    <submittedName>
        <fullName evidence="2">Uncharacterized protein</fullName>
    </submittedName>
</protein>
<keyword evidence="1" id="KW-0472">Membrane</keyword>
<proteinExistence type="predicted"/>
<dbReference type="EMBL" id="VRMN01000003">
    <property type="protein sequence ID" value="KAA8496263.1"/>
    <property type="molecule type" value="Genomic_DNA"/>
</dbReference>